<gene>
    <name evidence="2" type="ORF">MELLADRAFT_123833</name>
</gene>
<organism evidence="3">
    <name type="scientific">Melampsora larici-populina (strain 98AG31 / pathotype 3-4-7)</name>
    <name type="common">Poplar leaf rust fungus</name>
    <dbReference type="NCBI Taxonomy" id="747676"/>
    <lineage>
        <taxon>Eukaryota</taxon>
        <taxon>Fungi</taxon>
        <taxon>Dikarya</taxon>
        <taxon>Basidiomycota</taxon>
        <taxon>Pucciniomycotina</taxon>
        <taxon>Pucciniomycetes</taxon>
        <taxon>Pucciniales</taxon>
        <taxon>Melampsoraceae</taxon>
        <taxon>Melampsora</taxon>
    </lineage>
</organism>
<keyword evidence="3" id="KW-1185">Reference proteome</keyword>
<reference evidence="3" key="1">
    <citation type="journal article" date="2011" name="Proc. Natl. Acad. Sci. U.S.A.">
        <title>Obligate biotrophy features unraveled by the genomic analysis of rust fungi.</title>
        <authorList>
            <person name="Duplessis S."/>
            <person name="Cuomo C.A."/>
            <person name="Lin Y.-C."/>
            <person name="Aerts A."/>
            <person name="Tisserant E."/>
            <person name="Veneault-Fourrey C."/>
            <person name="Joly D.L."/>
            <person name="Hacquard S."/>
            <person name="Amselem J."/>
            <person name="Cantarel B.L."/>
            <person name="Chiu R."/>
            <person name="Coutinho P.M."/>
            <person name="Feau N."/>
            <person name="Field M."/>
            <person name="Frey P."/>
            <person name="Gelhaye E."/>
            <person name="Goldberg J."/>
            <person name="Grabherr M.G."/>
            <person name="Kodira C.D."/>
            <person name="Kohler A."/>
            <person name="Kuees U."/>
            <person name="Lindquist E.A."/>
            <person name="Lucas S.M."/>
            <person name="Mago R."/>
            <person name="Mauceli E."/>
            <person name="Morin E."/>
            <person name="Murat C."/>
            <person name="Pangilinan J.L."/>
            <person name="Park R."/>
            <person name="Pearson M."/>
            <person name="Quesneville H."/>
            <person name="Rouhier N."/>
            <person name="Sakthikumar S."/>
            <person name="Salamov A.A."/>
            <person name="Schmutz J."/>
            <person name="Selles B."/>
            <person name="Shapiro H."/>
            <person name="Tanguay P."/>
            <person name="Tuskan G.A."/>
            <person name="Henrissat B."/>
            <person name="Van de Peer Y."/>
            <person name="Rouze P."/>
            <person name="Ellis J.G."/>
            <person name="Dodds P.N."/>
            <person name="Schein J.E."/>
            <person name="Zhong S."/>
            <person name="Hamelin R.C."/>
            <person name="Grigoriev I.V."/>
            <person name="Szabo L.J."/>
            <person name="Martin F."/>
        </authorList>
    </citation>
    <scope>NUCLEOTIDE SEQUENCE [LARGE SCALE GENOMIC DNA]</scope>
    <source>
        <strain evidence="3">98AG31 / pathotype 3-4-7</strain>
    </source>
</reference>
<dbReference type="HOGENOM" id="CLU_150810_1_1_1"/>
<dbReference type="EMBL" id="GL883093">
    <property type="protein sequence ID" value="EGG11106.1"/>
    <property type="molecule type" value="Genomic_DNA"/>
</dbReference>
<dbReference type="VEuPathDB" id="FungiDB:MELLADRAFT_123833"/>
<evidence type="ECO:0000256" key="1">
    <source>
        <dbReference type="SAM" id="SignalP"/>
    </source>
</evidence>
<name>F4R9Q6_MELLP</name>
<sequence>MSFKTHLKILVMCITLSVLMKISSVSGLDCPGGFDPGSPASCIQDVQGYSRYDCPYETCGHAGHKWVWMSNCVPYPDGSGFSNQKCEKYNYLRPGLYTCENHGGYTYQCFHKLGDRPVISCENCTKR</sequence>
<protein>
    <submittedName>
        <fullName evidence="2">Secreted protein</fullName>
    </submittedName>
</protein>
<dbReference type="Proteomes" id="UP000001072">
    <property type="component" value="Unassembled WGS sequence"/>
</dbReference>
<dbReference type="KEGG" id="mlr:MELLADRAFT_123833"/>
<dbReference type="GeneID" id="18926491"/>
<evidence type="ECO:0000313" key="2">
    <source>
        <dbReference type="EMBL" id="EGG11106.1"/>
    </source>
</evidence>
<dbReference type="InParanoid" id="F4R9Q6"/>
<evidence type="ECO:0000313" key="3">
    <source>
        <dbReference type="Proteomes" id="UP000001072"/>
    </source>
</evidence>
<keyword evidence="1" id="KW-0732">Signal</keyword>
<feature type="signal peptide" evidence="1">
    <location>
        <begin position="1"/>
        <end position="27"/>
    </location>
</feature>
<accession>F4R9Q6</accession>
<dbReference type="AlphaFoldDB" id="F4R9Q6"/>
<feature type="chain" id="PRO_5003314932" evidence="1">
    <location>
        <begin position="28"/>
        <end position="127"/>
    </location>
</feature>
<dbReference type="RefSeq" id="XP_007405708.1">
    <property type="nucleotide sequence ID" value="XM_007405646.1"/>
</dbReference>
<proteinExistence type="predicted"/>